<dbReference type="PANTHER" id="PTHR10678">
    <property type="entry name" value="26S PROTEASOME NON-ATPASE REGULATORY SUBUNIT 11/COP9 SIGNALOSOME COMPLEX SUBUNIT 2"/>
    <property type="match status" value="1"/>
</dbReference>
<evidence type="ECO:0000313" key="5">
    <source>
        <dbReference type="Ensembl" id="ENSSORP00005041711.1"/>
    </source>
</evidence>
<accession>A0A673BGM1</accession>
<dbReference type="Gene3D" id="1.25.40.570">
    <property type="match status" value="1"/>
</dbReference>
<keyword evidence="2" id="KW-0647">Proteasome</keyword>
<gene>
    <name evidence="5" type="primary">psmd11b</name>
</gene>
<dbReference type="PROSITE" id="PS50250">
    <property type="entry name" value="PCI"/>
    <property type="match status" value="1"/>
</dbReference>
<dbReference type="InterPro" id="IPR040773">
    <property type="entry name" value="Rpn6_N"/>
</dbReference>
<dbReference type="InterPro" id="IPR000717">
    <property type="entry name" value="PCI_dom"/>
</dbReference>
<dbReference type="SMART" id="SM00088">
    <property type="entry name" value="PINT"/>
    <property type="match status" value="1"/>
</dbReference>
<name>A0A673BGM1_9TELE</name>
<dbReference type="Pfam" id="PF18503">
    <property type="entry name" value="RPN6_C_helix"/>
    <property type="match status" value="1"/>
</dbReference>
<reference evidence="5" key="2">
    <citation type="submission" date="2025-08" db="UniProtKB">
        <authorList>
            <consortium name="Ensembl"/>
        </authorList>
    </citation>
    <scope>IDENTIFICATION</scope>
</reference>
<dbReference type="InterPro" id="IPR040780">
    <property type="entry name" value="Rpn6_C_helix"/>
</dbReference>
<dbReference type="FunFam" id="1.25.40.570:FF:000003">
    <property type="entry name" value="26S proteasome non-ATPase regulatory subunit 11"/>
    <property type="match status" value="1"/>
</dbReference>
<dbReference type="Pfam" id="PF01399">
    <property type="entry name" value="PCI"/>
    <property type="match status" value="1"/>
</dbReference>
<feature type="domain" description="PCI" evidence="4">
    <location>
        <begin position="228"/>
        <end position="385"/>
    </location>
</feature>
<evidence type="ECO:0000256" key="3">
    <source>
        <dbReference type="ARBA" id="ARBA00062507"/>
    </source>
</evidence>
<dbReference type="GO" id="GO:0000502">
    <property type="term" value="C:proteasome complex"/>
    <property type="evidence" value="ECO:0007669"/>
    <property type="project" value="UniProtKB-KW"/>
</dbReference>
<dbReference type="Proteomes" id="UP000472271">
    <property type="component" value="Chromosome 19"/>
</dbReference>
<dbReference type="Ensembl" id="ENSSORT00005042781.1">
    <property type="protein sequence ID" value="ENSSORP00005041711.1"/>
    <property type="gene ID" value="ENSSORG00005019370.1"/>
</dbReference>
<reference evidence="5" key="1">
    <citation type="submission" date="2019-06" db="EMBL/GenBank/DDBJ databases">
        <authorList>
            <consortium name="Wellcome Sanger Institute Data Sharing"/>
        </authorList>
    </citation>
    <scope>NUCLEOTIDE SEQUENCE [LARGE SCALE GENOMIC DNA]</scope>
</reference>
<sequence length="415" mass="46823">MAAAAVVEFQRAQSLISTDRNASIDILHSIVRRDVQENDEEAVRVKEQSILELGTLLAKTGQAAELGGLLKFVRPFLISISKAKAARLVRSLLDLFLDMEAATGQEVELCLECIEWAKAEKRTFLRQALEARLISLYFDTKRYQEALALGSQLLQELKKMDDKALLVEVQLLESKTYHALSNLPKARAALTSARTTANAIYCPPKLQAALDMQSGIIHAAEEKDWKTAYSYFFEAFEGYDSIDSPRAITSLKYMLLCKIVLNSPEEVQALISGKLALRYAGRQARTFFYFQQNEQNTSGIEYRAELRDDPIINTHLAKLYDNLLEQNLIRVIEPFSRVQIEHISGLIKLSKGDVERKLSQMILDKKFHGILDQGEGVLIIFEEPPVDKTYEAALETIQNMSKVVDSLYNKAKKLT</sequence>
<dbReference type="AlphaFoldDB" id="A0A673BGM1"/>
<dbReference type="SUPFAM" id="SSF46785">
    <property type="entry name" value="Winged helix' DNA-binding domain"/>
    <property type="match status" value="1"/>
</dbReference>
<evidence type="ECO:0000259" key="4">
    <source>
        <dbReference type="PROSITE" id="PS50250"/>
    </source>
</evidence>
<dbReference type="InterPro" id="IPR050871">
    <property type="entry name" value="26S_Proteasome/COP9_Components"/>
</dbReference>
<dbReference type="InterPro" id="IPR036390">
    <property type="entry name" value="WH_DNA-bd_sf"/>
</dbReference>
<keyword evidence="6" id="KW-1185">Reference proteome</keyword>
<dbReference type="Pfam" id="PF18055">
    <property type="entry name" value="RPN6_N"/>
    <property type="match status" value="1"/>
</dbReference>
<reference evidence="5" key="3">
    <citation type="submission" date="2025-09" db="UniProtKB">
        <authorList>
            <consortium name="Ensembl"/>
        </authorList>
    </citation>
    <scope>IDENTIFICATION</scope>
</reference>
<comment type="subunit">
    <text evidence="3">Component of the lid subcomplex of the 19S proteasome regulatory particle complex (also named PA700 complex). The 26S proteasome consists of a 20S proteasome core and two 19S regulatory subunits.</text>
</comment>
<evidence type="ECO:0000256" key="2">
    <source>
        <dbReference type="ARBA" id="ARBA00022942"/>
    </source>
</evidence>
<organism evidence="5 6">
    <name type="scientific">Sphaeramia orbicularis</name>
    <name type="common">orbiculate cardinalfish</name>
    <dbReference type="NCBI Taxonomy" id="375764"/>
    <lineage>
        <taxon>Eukaryota</taxon>
        <taxon>Metazoa</taxon>
        <taxon>Chordata</taxon>
        <taxon>Craniata</taxon>
        <taxon>Vertebrata</taxon>
        <taxon>Euteleostomi</taxon>
        <taxon>Actinopterygii</taxon>
        <taxon>Neopterygii</taxon>
        <taxon>Teleostei</taxon>
        <taxon>Neoteleostei</taxon>
        <taxon>Acanthomorphata</taxon>
        <taxon>Gobiaria</taxon>
        <taxon>Kurtiformes</taxon>
        <taxon>Apogonoidei</taxon>
        <taxon>Apogonidae</taxon>
        <taxon>Apogoninae</taxon>
        <taxon>Sphaeramia</taxon>
    </lineage>
</organism>
<evidence type="ECO:0000256" key="1">
    <source>
        <dbReference type="ARBA" id="ARBA00007454"/>
    </source>
</evidence>
<evidence type="ECO:0000313" key="6">
    <source>
        <dbReference type="Proteomes" id="UP000472271"/>
    </source>
</evidence>
<proteinExistence type="inferred from homology"/>
<protein>
    <submittedName>
        <fullName evidence="5">Proteasome 26S subunit, non-ATPase 11b</fullName>
    </submittedName>
</protein>
<dbReference type="SMART" id="SM00753">
    <property type="entry name" value="PAM"/>
    <property type="match status" value="1"/>
</dbReference>
<comment type="similarity">
    <text evidence="1">Belongs to the proteasome subunit S9 family.</text>
</comment>